<dbReference type="PANTHER" id="PTHR42865">
    <property type="entry name" value="PROTON/GLUTAMATE-ASPARTATE SYMPORTER"/>
    <property type="match status" value="1"/>
</dbReference>
<evidence type="ECO:0000256" key="6">
    <source>
        <dbReference type="ARBA" id="ARBA00022989"/>
    </source>
</evidence>
<proteinExistence type="predicted"/>
<dbReference type="GO" id="GO:0006835">
    <property type="term" value="P:dicarboxylic acid transport"/>
    <property type="evidence" value="ECO:0007669"/>
    <property type="project" value="TreeGrafter"/>
</dbReference>
<dbReference type="GO" id="GO:0015293">
    <property type="term" value="F:symporter activity"/>
    <property type="evidence" value="ECO:0007669"/>
    <property type="project" value="UniProtKB-KW"/>
</dbReference>
<dbReference type="SUPFAM" id="SSF118215">
    <property type="entry name" value="Proton glutamate symport protein"/>
    <property type="match status" value="1"/>
</dbReference>
<accession>A0A1M4X3F9</accession>
<dbReference type="RefSeq" id="WP_073248529.1">
    <property type="nucleotide sequence ID" value="NZ_FQVG01000021.1"/>
</dbReference>
<evidence type="ECO:0000256" key="5">
    <source>
        <dbReference type="ARBA" id="ARBA00022847"/>
    </source>
</evidence>
<comment type="subcellular location">
    <subcellularLocation>
        <location evidence="1">Cell membrane</location>
        <topology evidence="1">Multi-pass membrane protein</topology>
    </subcellularLocation>
</comment>
<dbReference type="GO" id="GO:0005886">
    <property type="term" value="C:plasma membrane"/>
    <property type="evidence" value="ECO:0007669"/>
    <property type="project" value="UniProtKB-SubCell"/>
</dbReference>
<dbReference type="Gene3D" id="1.10.3860.10">
    <property type="entry name" value="Sodium:dicarboxylate symporter"/>
    <property type="match status" value="1"/>
</dbReference>
<gene>
    <name evidence="9" type="ORF">SAMN02746091_01303</name>
</gene>
<dbReference type="EMBL" id="FQVG01000021">
    <property type="protein sequence ID" value="SHE88074.1"/>
    <property type="molecule type" value="Genomic_DNA"/>
</dbReference>
<keyword evidence="6 8" id="KW-1133">Transmembrane helix</keyword>
<dbReference type="AlphaFoldDB" id="A0A1M4X3F9"/>
<keyword evidence="3" id="KW-1003">Cell membrane</keyword>
<evidence type="ECO:0000256" key="8">
    <source>
        <dbReference type="SAM" id="Phobius"/>
    </source>
</evidence>
<evidence type="ECO:0000256" key="1">
    <source>
        <dbReference type="ARBA" id="ARBA00004651"/>
    </source>
</evidence>
<feature type="transmembrane region" description="Helical" evidence="8">
    <location>
        <begin position="10"/>
        <end position="28"/>
    </location>
</feature>
<feature type="transmembrane region" description="Helical" evidence="8">
    <location>
        <begin position="149"/>
        <end position="166"/>
    </location>
</feature>
<evidence type="ECO:0000256" key="3">
    <source>
        <dbReference type="ARBA" id="ARBA00022475"/>
    </source>
</evidence>
<dbReference type="PANTHER" id="PTHR42865:SF7">
    <property type="entry name" value="PROTON_GLUTAMATE-ASPARTATE SYMPORTER"/>
    <property type="match status" value="1"/>
</dbReference>
<evidence type="ECO:0000256" key="2">
    <source>
        <dbReference type="ARBA" id="ARBA00022448"/>
    </source>
</evidence>
<dbReference type="InterPro" id="IPR036458">
    <property type="entry name" value="Na:dicarbo_symporter_sf"/>
</dbReference>
<keyword evidence="7 8" id="KW-0472">Membrane</keyword>
<reference evidence="10" key="1">
    <citation type="submission" date="2016-11" db="EMBL/GenBank/DDBJ databases">
        <authorList>
            <person name="Varghese N."/>
            <person name="Submissions S."/>
        </authorList>
    </citation>
    <scope>NUCLEOTIDE SEQUENCE [LARGE SCALE GENOMIC DNA]</scope>
    <source>
        <strain evidence="10">DSM 10124</strain>
    </source>
</reference>
<evidence type="ECO:0000256" key="7">
    <source>
        <dbReference type="ARBA" id="ARBA00023136"/>
    </source>
</evidence>
<dbReference type="Pfam" id="PF00375">
    <property type="entry name" value="SDF"/>
    <property type="match status" value="1"/>
</dbReference>
<sequence>MKKTSLAKKILYALILGLIFGILANNFFPEALNSTLSKWILVPVGNIFLRGIKLIVVPLVLFSLIVGTASLGDIRKLGRIGGKIIVYYLATTALAVTIALILANITKPGVGLNLTSSTEFKANQAPFIMDIFVNMIPTNPFESLVKGEMLQIIVFSILFGICITLVGEKAKGLLSLIEQANEVCLKLIGVVMLFAPLGVFALISNVLMSQGMKVLIPLLKYGFTVLFGLLIQLILVYGSLLKVLGRVNPINFFKKFWTVMVVAFSTSSSNATIPVNLKTCEEKLGIPESIASFTIPLGATINMDGTAIMQGVATVFIAQLFGKNLTITQLIIVVLTATLASIGTAGVPGAGIVMLTMVLQQVGLPVEGIALILPIDRILDMCRTVVNVTGDAVGTTIVANSEKELNLNTYNSINV</sequence>
<keyword evidence="5" id="KW-0769">Symport</keyword>
<name>A0A1M4X3F9_9CLOT</name>
<dbReference type="InterPro" id="IPR001991">
    <property type="entry name" value="Na-dicarboxylate_symporter"/>
</dbReference>
<feature type="transmembrane region" description="Helical" evidence="8">
    <location>
        <begin position="325"/>
        <end position="346"/>
    </location>
</feature>
<feature type="transmembrane region" description="Helical" evidence="8">
    <location>
        <begin position="48"/>
        <end position="72"/>
    </location>
</feature>
<keyword evidence="4 8" id="KW-0812">Transmembrane</keyword>
<protein>
    <submittedName>
        <fullName evidence="9">Na+/H+-dicarboxylate symporter</fullName>
    </submittedName>
</protein>
<dbReference type="Proteomes" id="UP000184423">
    <property type="component" value="Unassembled WGS sequence"/>
</dbReference>
<evidence type="ECO:0000313" key="10">
    <source>
        <dbReference type="Proteomes" id="UP000184423"/>
    </source>
</evidence>
<dbReference type="PRINTS" id="PR00173">
    <property type="entry name" value="EDTRNSPORT"/>
</dbReference>
<keyword evidence="2" id="KW-0813">Transport</keyword>
<keyword evidence="10" id="KW-1185">Reference proteome</keyword>
<dbReference type="FunFam" id="1.10.3860.10:FF:000001">
    <property type="entry name" value="C4-dicarboxylate transport protein"/>
    <property type="match status" value="1"/>
</dbReference>
<evidence type="ECO:0000313" key="9">
    <source>
        <dbReference type="EMBL" id="SHE88074.1"/>
    </source>
</evidence>
<feature type="transmembrane region" description="Helical" evidence="8">
    <location>
        <begin position="187"/>
        <end position="209"/>
    </location>
</feature>
<evidence type="ECO:0000256" key="4">
    <source>
        <dbReference type="ARBA" id="ARBA00022692"/>
    </source>
</evidence>
<organism evidence="9 10">
    <name type="scientific">Caloramator proteoclasticus DSM 10124</name>
    <dbReference type="NCBI Taxonomy" id="1121262"/>
    <lineage>
        <taxon>Bacteria</taxon>
        <taxon>Bacillati</taxon>
        <taxon>Bacillota</taxon>
        <taxon>Clostridia</taxon>
        <taxon>Eubacteriales</taxon>
        <taxon>Clostridiaceae</taxon>
        <taxon>Caloramator</taxon>
    </lineage>
</organism>
<feature type="transmembrane region" description="Helical" evidence="8">
    <location>
        <begin position="84"/>
        <end position="105"/>
    </location>
</feature>
<feature type="transmembrane region" description="Helical" evidence="8">
    <location>
        <begin position="221"/>
        <end position="244"/>
    </location>
</feature>